<evidence type="ECO:0000256" key="1">
    <source>
        <dbReference type="SAM" id="MobiDB-lite"/>
    </source>
</evidence>
<organism evidence="2 3">
    <name type="scientific">Paramuricea clavata</name>
    <name type="common">Red gorgonian</name>
    <name type="synonym">Violescent sea-whip</name>
    <dbReference type="NCBI Taxonomy" id="317549"/>
    <lineage>
        <taxon>Eukaryota</taxon>
        <taxon>Metazoa</taxon>
        <taxon>Cnidaria</taxon>
        <taxon>Anthozoa</taxon>
        <taxon>Octocorallia</taxon>
        <taxon>Malacalcyonacea</taxon>
        <taxon>Plexauridae</taxon>
        <taxon>Paramuricea</taxon>
    </lineage>
</organism>
<evidence type="ECO:0000313" key="3">
    <source>
        <dbReference type="Proteomes" id="UP001152795"/>
    </source>
</evidence>
<protein>
    <submittedName>
        <fullName evidence="2">Uncharacterized protein</fullName>
    </submittedName>
</protein>
<comment type="caution">
    <text evidence="2">The sequence shown here is derived from an EMBL/GenBank/DDBJ whole genome shotgun (WGS) entry which is preliminary data.</text>
</comment>
<proteinExistence type="predicted"/>
<reference evidence="2" key="1">
    <citation type="submission" date="2020-04" db="EMBL/GenBank/DDBJ databases">
        <authorList>
            <person name="Alioto T."/>
            <person name="Alioto T."/>
            <person name="Gomez Garrido J."/>
        </authorList>
    </citation>
    <scope>NUCLEOTIDE SEQUENCE</scope>
    <source>
        <strain evidence="2">A484AB</strain>
    </source>
</reference>
<dbReference type="EMBL" id="CACRXK020010637">
    <property type="protein sequence ID" value="CAB4019813.1"/>
    <property type="molecule type" value="Genomic_DNA"/>
</dbReference>
<name>A0A6S7IQC8_PARCT</name>
<sequence>MDDVRIEWIRNEVYLALEIADTDVFEDLLNRDDEPEIPVIPDGDELLEGEGSSINELGEPLMNGTMQPDEILVNGDLNGEVNPETGEAIQEEKPADENEEDAAGKFKFTPVTVSSDNYPSFLSSSSFKSALITVKCNNQ</sequence>
<evidence type="ECO:0000313" key="2">
    <source>
        <dbReference type="EMBL" id="CAB4019813.1"/>
    </source>
</evidence>
<dbReference type="Proteomes" id="UP001152795">
    <property type="component" value="Unassembled WGS sequence"/>
</dbReference>
<feature type="region of interest" description="Disordered" evidence="1">
    <location>
        <begin position="76"/>
        <end position="104"/>
    </location>
</feature>
<gene>
    <name evidence="2" type="ORF">PACLA_8A059652</name>
</gene>
<dbReference type="OrthoDB" id="10070652at2759"/>
<keyword evidence="3" id="KW-1185">Reference proteome</keyword>
<accession>A0A6S7IQC8</accession>
<dbReference type="AlphaFoldDB" id="A0A6S7IQC8"/>